<reference evidence="2" key="1">
    <citation type="submission" date="2023-01" db="EMBL/GenBank/DDBJ databases">
        <title>The diversity of Class Acidimicrobiia in South China Sea sediment environments and the proposal of Iamia marina sp. nov., a novel species of the genus Iamia.</title>
        <authorList>
            <person name="He Y."/>
            <person name="Tian X."/>
        </authorList>
    </citation>
    <scope>NUCLEOTIDE SEQUENCE</scope>
    <source>
        <strain evidence="2">DSM 19957</strain>
    </source>
</reference>
<gene>
    <name evidence="2" type="ORF">PO878_20125</name>
</gene>
<evidence type="ECO:0000313" key="3">
    <source>
        <dbReference type="Proteomes" id="UP001216390"/>
    </source>
</evidence>
<dbReference type="PANTHER" id="PTHR30383">
    <property type="entry name" value="THIOESTERASE 1/PROTEASE 1/LYSOPHOSPHOLIPASE L1"/>
    <property type="match status" value="1"/>
</dbReference>
<dbReference type="SUPFAM" id="SSF52266">
    <property type="entry name" value="SGNH hydrolase"/>
    <property type="match status" value="1"/>
</dbReference>
<dbReference type="Proteomes" id="UP001216390">
    <property type="component" value="Chromosome"/>
</dbReference>
<dbReference type="Gene3D" id="3.40.50.1110">
    <property type="entry name" value="SGNH hydrolase"/>
    <property type="match status" value="1"/>
</dbReference>
<dbReference type="KEGG" id="ima:PO878_20125"/>
<evidence type="ECO:0000259" key="1">
    <source>
        <dbReference type="Pfam" id="PF13472"/>
    </source>
</evidence>
<dbReference type="InterPro" id="IPR013830">
    <property type="entry name" value="SGNH_hydro"/>
</dbReference>
<accession>A0AAF0BV69</accession>
<sequence>MDRHPDRTAATRPAGLTARLRRVVPWSPALLATAAAAGIVAELAWTVHRPLPGLVGLDASGLVPGAGVGAPVRLVALGDSSLTGPGLDDPDAIWLRQALVALHLDRPVALTSLAVGGSRTADVTRRVPEAVALEPDVVVVAVGSNDVVHGTPTRQVVAHLDDVLRHLGAAVPVLAVANVGDLGNVARVRPPLENALRLRSRRVRLAIEAVVARHPSAVLLDVTPADVAFRDPTVFAPDLFHPGPEGHARWADAARPGLQEAFGRVGVGSRAAVDATSAVASSAGPRR</sequence>
<dbReference type="InterPro" id="IPR036514">
    <property type="entry name" value="SGNH_hydro_sf"/>
</dbReference>
<dbReference type="InterPro" id="IPR051532">
    <property type="entry name" value="Ester_Hydrolysis_Enzymes"/>
</dbReference>
<organism evidence="2 3">
    <name type="scientific">Iamia majanohamensis</name>
    <dbReference type="NCBI Taxonomy" id="467976"/>
    <lineage>
        <taxon>Bacteria</taxon>
        <taxon>Bacillati</taxon>
        <taxon>Actinomycetota</taxon>
        <taxon>Acidimicrobiia</taxon>
        <taxon>Acidimicrobiales</taxon>
        <taxon>Iamiaceae</taxon>
        <taxon>Iamia</taxon>
    </lineage>
</organism>
<dbReference type="EMBL" id="CP116942">
    <property type="protein sequence ID" value="WCO66803.1"/>
    <property type="molecule type" value="Genomic_DNA"/>
</dbReference>
<evidence type="ECO:0000313" key="2">
    <source>
        <dbReference type="EMBL" id="WCO66803.1"/>
    </source>
</evidence>
<protein>
    <submittedName>
        <fullName evidence="2">GDSL-type esterase/lipase family protein</fullName>
    </submittedName>
</protein>
<dbReference type="GO" id="GO:0004622">
    <property type="term" value="F:phosphatidylcholine lysophospholipase activity"/>
    <property type="evidence" value="ECO:0007669"/>
    <property type="project" value="TreeGrafter"/>
</dbReference>
<dbReference type="AlphaFoldDB" id="A0AAF0BV69"/>
<proteinExistence type="predicted"/>
<dbReference type="Pfam" id="PF13472">
    <property type="entry name" value="Lipase_GDSL_2"/>
    <property type="match status" value="1"/>
</dbReference>
<feature type="domain" description="SGNH hydrolase-type esterase" evidence="1">
    <location>
        <begin position="76"/>
        <end position="249"/>
    </location>
</feature>
<dbReference type="PANTHER" id="PTHR30383:SF5">
    <property type="entry name" value="SGNH HYDROLASE-TYPE ESTERASE DOMAIN-CONTAINING PROTEIN"/>
    <property type="match status" value="1"/>
</dbReference>
<dbReference type="RefSeq" id="WP_272736325.1">
    <property type="nucleotide sequence ID" value="NZ_CP116942.1"/>
</dbReference>
<name>A0AAF0BV69_9ACTN</name>
<keyword evidence="3" id="KW-1185">Reference proteome</keyword>